<dbReference type="EMBL" id="FOZV01000002">
    <property type="protein sequence ID" value="SFS41608.1"/>
    <property type="molecule type" value="Genomic_DNA"/>
</dbReference>
<accession>A0A1I6PNF5</accession>
<organism evidence="1 2">
    <name type="scientific">Brevundimonas viscosa</name>
    <dbReference type="NCBI Taxonomy" id="871741"/>
    <lineage>
        <taxon>Bacteria</taxon>
        <taxon>Pseudomonadati</taxon>
        <taxon>Pseudomonadota</taxon>
        <taxon>Alphaproteobacteria</taxon>
        <taxon>Caulobacterales</taxon>
        <taxon>Caulobacteraceae</taxon>
        <taxon>Brevundimonas</taxon>
    </lineage>
</organism>
<dbReference type="STRING" id="871741.SAMN05192570_1117"/>
<reference evidence="2" key="1">
    <citation type="submission" date="2016-10" db="EMBL/GenBank/DDBJ databases">
        <authorList>
            <person name="Varghese N."/>
            <person name="Submissions S."/>
        </authorList>
    </citation>
    <scope>NUCLEOTIDE SEQUENCE [LARGE SCALE GENOMIC DNA]</scope>
    <source>
        <strain evidence="2">CGMCC 1.10683</strain>
    </source>
</reference>
<dbReference type="RefSeq" id="WP_425425117.1">
    <property type="nucleotide sequence ID" value="NZ_FOZV01000002.1"/>
</dbReference>
<keyword evidence="2" id="KW-1185">Reference proteome</keyword>
<evidence type="ECO:0000313" key="2">
    <source>
        <dbReference type="Proteomes" id="UP000198788"/>
    </source>
</evidence>
<dbReference type="SUPFAM" id="SSF52788">
    <property type="entry name" value="Phosphotyrosine protein phosphatases I"/>
    <property type="match status" value="1"/>
</dbReference>
<proteinExistence type="predicted"/>
<gene>
    <name evidence="1" type="ORF">SAMN05192570_1117</name>
</gene>
<sequence>MTRNALFLCTGNSARSILAGAILNNVGEGPFRAWAAESVQ</sequence>
<dbReference type="Gene3D" id="3.40.50.2300">
    <property type="match status" value="1"/>
</dbReference>
<name>A0A1I6PNF5_9CAUL</name>
<dbReference type="Proteomes" id="UP000198788">
    <property type="component" value="Unassembled WGS sequence"/>
</dbReference>
<evidence type="ECO:0000313" key="1">
    <source>
        <dbReference type="EMBL" id="SFS41608.1"/>
    </source>
</evidence>
<protein>
    <submittedName>
        <fullName evidence="1">Uncharacterized protein</fullName>
    </submittedName>
</protein>
<dbReference type="AlphaFoldDB" id="A0A1I6PNF5"/>
<dbReference type="InterPro" id="IPR036196">
    <property type="entry name" value="Ptyr_pPase_sf"/>
</dbReference>